<dbReference type="NCBIfam" id="TIGR04225">
    <property type="entry name" value="CshA_fibril_rpt"/>
    <property type="match status" value="2"/>
</dbReference>
<dbReference type="PANTHER" id="PTHR30329:SF21">
    <property type="entry name" value="LIPOPROTEIN YIAD-RELATED"/>
    <property type="match status" value="1"/>
</dbReference>
<dbReference type="InterPro" id="IPR026395">
    <property type="entry name" value="CshA_fibril"/>
</dbReference>
<evidence type="ECO:0000259" key="6">
    <source>
        <dbReference type="PROSITE" id="PS51123"/>
    </source>
</evidence>
<dbReference type="InterPro" id="IPR036737">
    <property type="entry name" value="OmpA-like_sf"/>
</dbReference>
<dbReference type="InterPro" id="IPR011042">
    <property type="entry name" value="6-blade_b-propeller_TolB-like"/>
</dbReference>
<comment type="caution">
    <text evidence="7">The sequence shown here is derived from an EMBL/GenBank/DDBJ whole genome shotgun (WGS) entry which is preliminary data.</text>
</comment>
<keyword evidence="1" id="KW-0326">Glycosidase</keyword>
<evidence type="ECO:0008006" key="9">
    <source>
        <dbReference type="Google" id="ProtNLM"/>
    </source>
</evidence>
<feature type="compositionally biased region" description="Pro residues" evidence="4">
    <location>
        <begin position="677"/>
        <end position="691"/>
    </location>
</feature>
<dbReference type="PANTHER" id="PTHR30329">
    <property type="entry name" value="STATOR ELEMENT OF FLAGELLAR MOTOR COMPLEX"/>
    <property type="match status" value="1"/>
</dbReference>
<keyword evidence="2" id="KW-0119">Carbohydrate metabolism</keyword>
<dbReference type="InterPro" id="IPR013783">
    <property type="entry name" value="Ig-like_fold"/>
</dbReference>
<dbReference type="InterPro" id="IPR050330">
    <property type="entry name" value="Bact_OuterMem_StrucFunc"/>
</dbReference>
<accession>A0ABP6ZAQ8</accession>
<keyword evidence="8" id="KW-1185">Reference proteome</keyword>
<keyword evidence="2" id="KW-0624">Polysaccharide degradation</keyword>
<dbReference type="Pfam" id="PF00041">
    <property type="entry name" value="fn3"/>
    <property type="match status" value="1"/>
</dbReference>
<proteinExistence type="predicted"/>
<dbReference type="CDD" id="cd00063">
    <property type="entry name" value="FN3"/>
    <property type="match status" value="1"/>
</dbReference>
<dbReference type="Gene3D" id="2.60.40.10">
    <property type="entry name" value="Immunoglobulins"/>
    <property type="match status" value="1"/>
</dbReference>
<dbReference type="InterPro" id="IPR056822">
    <property type="entry name" value="TEN_NHL"/>
</dbReference>
<dbReference type="Proteomes" id="UP001501074">
    <property type="component" value="Unassembled WGS sequence"/>
</dbReference>
<dbReference type="PROSITE" id="PS50853">
    <property type="entry name" value="FN3"/>
    <property type="match status" value="1"/>
</dbReference>
<evidence type="ECO:0000256" key="2">
    <source>
        <dbReference type="ARBA" id="ARBA00023326"/>
    </source>
</evidence>
<dbReference type="Gene3D" id="3.30.1330.60">
    <property type="entry name" value="OmpA-like domain"/>
    <property type="match status" value="1"/>
</dbReference>
<keyword evidence="1" id="KW-0378">Hydrolase</keyword>
<dbReference type="Gene3D" id="2.120.10.30">
    <property type="entry name" value="TolB, C-terminal domain"/>
    <property type="match status" value="2"/>
</dbReference>
<feature type="compositionally biased region" description="Pro residues" evidence="4">
    <location>
        <begin position="475"/>
        <end position="487"/>
    </location>
</feature>
<name>A0ABP6ZAQ8_9ACTN</name>
<dbReference type="SUPFAM" id="SSF49265">
    <property type="entry name" value="Fibronectin type III"/>
    <property type="match status" value="1"/>
</dbReference>
<dbReference type="SUPFAM" id="SSF103088">
    <property type="entry name" value="OmpA-like"/>
    <property type="match status" value="1"/>
</dbReference>
<dbReference type="InterPro" id="IPR036116">
    <property type="entry name" value="FN3_sf"/>
</dbReference>
<evidence type="ECO:0000256" key="1">
    <source>
        <dbReference type="ARBA" id="ARBA00023295"/>
    </source>
</evidence>
<evidence type="ECO:0000256" key="3">
    <source>
        <dbReference type="PROSITE-ProRule" id="PRU00473"/>
    </source>
</evidence>
<dbReference type="SMART" id="SM00060">
    <property type="entry name" value="FN3"/>
    <property type="match status" value="1"/>
</dbReference>
<sequence length="851" mass="85898">MGVGMARYGSRRYARKGSALVPALSLIVAGVVVLDSQPAVAAVPPSATAVYDLDVYAGGTSAFPATNGMSAVENIDFDSSGNLYAADYNNFRIVKISPSHAFTVIAGNGGYGSPTPGPATSTPLGFVTGVAVEANGDVLAADPTNALVYRITAAGQLSVVAGGGGGTPSSTPAAATSVSLNSPSNVVADPSGGFYIVEADTTGRVSKVSSGGQISVVAGGGVTAPTTTAGPATAMSLSFPSSAALAADGTLYLVDAGTYVEKITPAGQLSVVAGDGTTAAPVPGPATASPMGPQTVTLDSAGNLIISDNANGRLEKITPAGTLSVIGGDGTVFPPLPAVPGPLLNSPLITVSGLAVNPLDSEIYIASRVNSEIYRTTVRDLPAAPTALNASAGDAQLALTFNAPGNIGGAAISAYQTSIDAGATWQALVTTGSTSLTGSITGLTNGTTYTVRVRAVNSVGAGPASVLTTATPTASVPPPVPSLPAPSPAAASSTGAGRSAQTAQVSLQTGQSLSLLQNGRAVTRIVVDEVGVYLADPTTGVITFTPAVGFTGVAAAVTFQVSDAATGLSGTALYTVTVTVPAPPSLSNLSSTGSGSQGIEVDLPADATLALVGTDDVPTTRVPVTGQGAYTLDAVRSRITFIPTSGFAGRATPVTYRVSDAYDQHTDALYSARVVAPAPPSRPGPPTPAPTPIDRSHWVKVPRNPNAVHGKERRTQAFNASFSGIDAYPIPALKERQLRRGQATTLSGDGLFTFDRATLTAEGRSQVKAVVHNLEEAVSVRCEGYTDYAGSRRHEMTLSRRRAHVICTALRRYGADVTTMSRGYGPRRPAVVGGSARGRKENRRVVIVTTR</sequence>
<evidence type="ECO:0000256" key="4">
    <source>
        <dbReference type="SAM" id="MobiDB-lite"/>
    </source>
</evidence>
<dbReference type="EMBL" id="BAAAZO010000002">
    <property type="protein sequence ID" value="GAA3601635.1"/>
    <property type="molecule type" value="Genomic_DNA"/>
</dbReference>
<dbReference type="Pfam" id="PF19076">
    <property type="entry name" value="CshA_repeat"/>
    <property type="match status" value="2"/>
</dbReference>
<organism evidence="7 8">
    <name type="scientific">Kineosporia mesophila</name>
    <dbReference type="NCBI Taxonomy" id="566012"/>
    <lineage>
        <taxon>Bacteria</taxon>
        <taxon>Bacillati</taxon>
        <taxon>Actinomycetota</taxon>
        <taxon>Actinomycetes</taxon>
        <taxon>Kineosporiales</taxon>
        <taxon>Kineosporiaceae</taxon>
        <taxon>Kineosporia</taxon>
    </lineage>
</organism>
<dbReference type="SUPFAM" id="SSF63829">
    <property type="entry name" value="Calcium-dependent phosphotriesterase"/>
    <property type="match status" value="1"/>
</dbReference>
<dbReference type="CDD" id="cd07185">
    <property type="entry name" value="OmpA_C-like"/>
    <property type="match status" value="1"/>
</dbReference>
<evidence type="ECO:0000259" key="5">
    <source>
        <dbReference type="PROSITE" id="PS50853"/>
    </source>
</evidence>
<feature type="domain" description="Fibronectin type-III" evidence="5">
    <location>
        <begin position="381"/>
        <end position="476"/>
    </location>
</feature>
<dbReference type="PROSITE" id="PS51123">
    <property type="entry name" value="OMPA_2"/>
    <property type="match status" value="1"/>
</dbReference>
<keyword evidence="3" id="KW-0472">Membrane</keyword>
<feature type="domain" description="OmpA-like" evidence="6">
    <location>
        <begin position="739"/>
        <end position="851"/>
    </location>
</feature>
<evidence type="ECO:0000313" key="8">
    <source>
        <dbReference type="Proteomes" id="UP001501074"/>
    </source>
</evidence>
<reference evidence="8" key="1">
    <citation type="journal article" date="2019" name="Int. J. Syst. Evol. Microbiol.">
        <title>The Global Catalogue of Microorganisms (GCM) 10K type strain sequencing project: providing services to taxonomists for standard genome sequencing and annotation.</title>
        <authorList>
            <consortium name="The Broad Institute Genomics Platform"/>
            <consortium name="The Broad Institute Genome Sequencing Center for Infectious Disease"/>
            <person name="Wu L."/>
            <person name="Ma J."/>
        </authorList>
    </citation>
    <scope>NUCLEOTIDE SEQUENCE [LARGE SCALE GENOMIC DNA]</scope>
    <source>
        <strain evidence="8">JCM 16902</strain>
    </source>
</reference>
<dbReference type="InterPro" id="IPR006665">
    <property type="entry name" value="OmpA-like"/>
</dbReference>
<protein>
    <recommendedName>
        <fullName evidence="9">Fibronectin type-III domain-containing protein</fullName>
    </recommendedName>
</protein>
<gene>
    <name evidence="7" type="ORF">GCM10022223_16710</name>
</gene>
<dbReference type="Pfam" id="PF25021">
    <property type="entry name" value="TEN_NHL"/>
    <property type="match status" value="1"/>
</dbReference>
<feature type="region of interest" description="Disordered" evidence="4">
    <location>
        <begin position="470"/>
        <end position="503"/>
    </location>
</feature>
<feature type="region of interest" description="Disordered" evidence="4">
    <location>
        <begin position="676"/>
        <end position="695"/>
    </location>
</feature>
<evidence type="ECO:0000313" key="7">
    <source>
        <dbReference type="EMBL" id="GAA3601635.1"/>
    </source>
</evidence>
<dbReference type="Pfam" id="PF00691">
    <property type="entry name" value="OmpA"/>
    <property type="match status" value="1"/>
</dbReference>
<dbReference type="InterPro" id="IPR003961">
    <property type="entry name" value="FN3_dom"/>
</dbReference>